<comment type="function">
    <text evidence="8 9">Essential core component of the TIM22 complex, a complex that mediates the import and insertion of multi-pass transmembrane proteins into the mitochondrial inner membrane. In the TIM22 complex, it constitutes the voltage-activated and signal-gated channel. Forms a twin-pore translocase that uses the membrane potential as external driving force in 2 voltage-dependent steps.</text>
</comment>
<gene>
    <name evidence="10" type="ORF">KUF71_015432</name>
</gene>
<name>A0AAE1LPP0_9NEOP</name>
<dbReference type="GO" id="GO:0008320">
    <property type="term" value="F:protein transmembrane transporter activity"/>
    <property type="evidence" value="ECO:0007669"/>
    <property type="project" value="UniProtKB-UniRule"/>
</dbReference>
<keyword evidence="3 9" id="KW-0812">Transmembrane</keyword>
<feature type="transmembrane region" description="Helical" evidence="9">
    <location>
        <begin position="162"/>
        <end position="181"/>
    </location>
</feature>
<accession>A0AAE1LPP0</accession>
<organism evidence="10 11">
    <name type="scientific">Frankliniella fusca</name>
    <dbReference type="NCBI Taxonomy" id="407009"/>
    <lineage>
        <taxon>Eukaryota</taxon>
        <taxon>Metazoa</taxon>
        <taxon>Ecdysozoa</taxon>
        <taxon>Arthropoda</taxon>
        <taxon>Hexapoda</taxon>
        <taxon>Insecta</taxon>
        <taxon>Pterygota</taxon>
        <taxon>Neoptera</taxon>
        <taxon>Paraneoptera</taxon>
        <taxon>Thysanoptera</taxon>
        <taxon>Terebrantia</taxon>
        <taxon>Thripoidea</taxon>
        <taxon>Thripidae</taxon>
        <taxon>Frankliniella</taxon>
    </lineage>
</organism>
<keyword evidence="9" id="KW-0813">Transport</keyword>
<evidence type="ECO:0000256" key="9">
    <source>
        <dbReference type="RuleBase" id="RU367038"/>
    </source>
</evidence>
<keyword evidence="7 9" id="KW-0472">Membrane</keyword>
<comment type="subcellular location">
    <subcellularLocation>
        <location evidence="1 9">Mitochondrion inner membrane</location>
        <topology evidence="1 9">Multi-pass membrane protein</topology>
    </subcellularLocation>
</comment>
<evidence type="ECO:0000256" key="8">
    <source>
        <dbReference type="ARBA" id="ARBA00024713"/>
    </source>
</evidence>
<dbReference type="Proteomes" id="UP001219518">
    <property type="component" value="Unassembled WGS sequence"/>
</dbReference>
<evidence type="ECO:0000313" key="11">
    <source>
        <dbReference type="Proteomes" id="UP001219518"/>
    </source>
</evidence>
<comment type="caution">
    <text evidence="9">Lacks conserved residue(s) required for the propagation of feature annotation.</text>
</comment>
<keyword evidence="9" id="KW-0653">Protein transport</keyword>
<keyword evidence="4 9" id="KW-0999">Mitochondrion inner membrane</keyword>
<dbReference type="GO" id="GO:0030943">
    <property type="term" value="F:mitochondrion targeting sequence binding"/>
    <property type="evidence" value="ECO:0007669"/>
    <property type="project" value="TreeGrafter"/>
</dbReference>
<proteinExistence type="inferred from homology"/>
<evidence type="ECO:0000256" key="2">
    <source>
        <dbReference type="ARBA" id="ARBA00008444"/>
    </source>
</evidence>
<dbReference type="GO" id="GO:0042721">
    <property type="term" value="C:TIM22 mitochondrial import inner membrane insertion complex"/>
    <property type="evidence" value="ECO:0007669"/>
    <property type="project" value="UniProtKB-UniRule"/>
</dbReference>
<comment type="subunit">
    <text evidence="9">Component of the TIM22 complex.</text>
</comment>
<dbReference type="AlphaFoldDB" id="A0AAE1LPP0"/>
<keyword evidence="5 9" id="KW-1133">Transmembrane helix</keyword>
<dbReference type="GO" id="GO:0045039">
    <property type="term" value="P:protein insertion into mitochondrial inner membrane"/>
    <property type="evidence" value="ECO:0007669"/>
    <property type="project" value="UniProtKB-UniRule"/>
</dbReference>
<dbReference type="Pfam" id="PF02466">
    <property type="entry name" value="Tim17"/>
    <property type="match status" value="1"/>
</dbReference>
<comment type="caution">
    <text evidence="10">The sequence shown here is derived from an EMBL/GenBank/DDBJ whole genome shotgun (WGS) entry which is preliminary data.</text>
</comment>
<evidence type="ECO:0000313" key="10">
    <source>
        <dbReference type="EMBL" id="KAK3927125.1"/>
    </source>
</evidence>
<dbReference type="PANTHER" id="PTHR14110">
    <property type="entry name" value="MITOCHONDRIAL IMPORT INNER MEMBRANE TRANSLOCASE SUBUNIT TIM22"/>
    <property type="match status" value="1"/>
</dbReference>
<reference evidence="10" key="1">
    <citation type="submission" date="2021-07" db="EMBL/GenBank/DDBJ databases">
        <authorList>
            <person name="Catto M.A."/>
            <person name="Jacobson A."/>
            <person name="Kennedy G."/>
            <person name="Labadie P."/>
            <person name="Hunt B.G."/>
            <person name="Srinivasan R."/>
        </authorList>
    </citation>
    <scope>NUCLEOTIDE SEQUENCE</scope>
    <source>
        <strain evidence="10">PL_HMW_Pooled</strain>
        <tissue evidence="10">Head</tissue>
    </source>
</reference>
<dbReference type="InterPro" id="IPR039175">
    <property type="entry name" value="TIM22"/>
</dbReference>
<keyword evidence="11" id="KW-1185">Reference proteome</keyword>
<evidence type="ECO:0000256" key="1">
    <source>
        <dbReference type="ARBA" id="ARBA00004448"/>
    </source>
</evidence>
<evidence type="ECO:0000256" key="4">
    <source>
        <dbReference type="ARBA" id="ARBA00022792"/>
    </source>
</evidence>
<reference evidence="10" key="2">
    <citation type="journal article" date="2023" name="BMC Genomics">
        <title>Pest status, molecular evolution, and epigenetic factors derived from the genome assembly of Frankliniella fusca, a thysanopteran phytovirus vector.</title>
        <authorList>
            <person name="Catto M.A."/>
            <person name="Labadie P.E."/>
            <person name="Jacobson A.L."/>
            <person name="Kennedy G.G."/>
            <person name="Srinivasan R."/>
            <person name="Hunt B.G."/>
        </authorList>
    </citation>
    <scope>NUCLEOTIDE SEQUENCE</scope>
    <source>
        <strain evidence="10">PL_HMW_Pooled</strain>
    </source>
</reference>
<dbReference type="PANTHER" id="PTHR14110:SF0">
    <property type="entry name" value="MITOCHONDRIAL IMPORT INNER MEMBRANE TRANSLOCASE SUBUNIT TIM22"/>
    <property type="match status" value="1"/>
</dbReference>
<keyword evidence="6 9" id="KW-0496">Mitochondrion</keyword>
<keyword evidence="9" id="KW-0811">Translocation</keyword>
<evidence type="ECO:0000256" key="5">
    <source>
        <dbReference type="ARBA" id="ARBA00022989"/>
    </source>
</evidence>
<protein>
    <recommendedName>
        <fullName evidence="9">Mitochondrial import inner membrane translocase subunit TIM22</fullName>
    </recommendedName>
</protein>
<evidence type="ECO:0000256" key="6">
    <source>
        <dbReference type="ARBA" id="ARBA00023128"/>
    </source>
</evidence>
<evidence type="ECO:0000256" key="7">
    <source>
        <dbReference type="ARBA" id="ARBA00023136"/>
    </source>
</evidence>
<dbReference type="EMBL" id="JAHWGI010001278">
    <property type="protein sequence ID" value="KAK3927125.1"/>
    <property type="molecule type" value="Genomic_DNA"/>
</dbReference>
<evidence type="ECO:0000256" key="3">
    <source>
        <dbReference type="ARBA" id="ARBA00022692"/>
    </source>
</evidence>
<sequence>MDDSSRKRVSFTPEEWDAVARYFVGNNSRQRENIIIPRSAGPVKVKTEEEKMVEAFFESCVFKSALSTVLGYGVGAAFGLFTSGVNPPVALPDAPPQTAREVFRDMKSTTLSYAKNFAMVGGVFAAVECVIESQRGTTDWKNGTYAGGVTGGLIGIRAGLKAGLLGAAGFAAFSTVIDYYMRH</sequence>
<comment type="similarity">
    <text evidence="2 9">Belongs to the Tim17/Tim22/Tim23 family.</text>
</comment>